<dbReference type="Proteomes" id="UP001164746">
    <property type="component" value="Chromosome 14"/>
</dbReference>
<evidence type="ECO:0000313" key="2">
    <source>
        <dbReference type="Proteomes" id="UP001164746"/>
    </source>
</evidence>
<evidence type="ECO:0000313" key="1">
    <source>
        <dbReference type="EMBL" id="WAR26136.1"/>
    </source>
</evidence>
<reference evidence="1" key="1">
    <citation type="submission" date="2022-11" db="EMBL/GenBank/DDBJ databases">
        <title>Centuries of genome instability and evolution in soft-shell clam transmissible cancer (bioRxiv).</title>
        <authorList>
            <person name="Hart S.F.M."/>
            <person name="Yonemitsu M.A."/>
            <person name="Giersch R.M."/>
            <person name="Beal B.F."/>
            <person name="Arriagada G."/>
            <person name="Davis B.W."/>
            <person name="Ostrander E.A."/>
            <person name="Goff S.P."/>
            <person name="Metzger M.J."/>
        </authorList>
    </citation>
    <scope>NUCLEOTIDE SEQUENCE</scope>
    <source>
        <strain evidence="1">MELC-2E11</strain>
        <tissue evidence="1">Siphon/mantle</tissue>
    </source>
</reference>
<feature type="non-terminal residue" evidence="1">
    <location>
        <position position="1"/>
    </location>
</feature>
<organism evidence="1 2">
    <name type="scientific">Mya arenaria</name>
    <name type="common">Soft-shell clam</name>
    <dbReference type="NCBI Taxonomy" id="6604"/>
    <lineage>
        <taxon>Eukaryota</taxon>
        <taxon>Metazoa</taxon>
        <taxon>Spiralia</taxon>
        <taxon>Lophotrochozoa</taxon>
        <taxon>Mollusca</taxon>
        <taxon>Bivalvia</taxon>
        <taxon>Autobranchia</taxon>
        <taxon>Heteroconchia</taxon>
        <taxon>Euheterodonta</taxon>
        <taxon>Imparidentia</taxon>
        <taxon>Neoheterodontei</taxon>
        <taxon>Myida</taxon>
        <taxon>Myoidea</taxon>
        <taxon>Myidae</taxon>
        <taxon>Mya</taxon>
    </lineage>
</organism>
<accession>A0ABY7FZG7</accession>
<protein>
    <submittedName>
        <fullName evidence="1">Uncharacterized protein</fullName>
    </submittedName>
</protein>
<sequence length="180" mass="20604">HFTFSSALLHCTGSRKYFFLIRKCGRACDICEPPRLDLSVFNKLHDMPDPEPRLDEPTTRFRPFQELCVYAPKKFTADQRVSLELLKEDVIYTCGGTMFPEDREMFDCTLVQPLVTCSAPVCNHYYSIRSSFRAVSLCYNCGSSDLHEISTELKAMYQSVHPVCVSCHEKNIKERTGGIK</sequence>
<keyword evidence="2" id="KW-1185">Reference proteome</keyword>
<name>A0ABY7FZG7_MYAAR</name>
<proteinExistence type="predicted"/>
<gene>
    <name evidence="1" type="ORF">MAR_011840</name>
</gene>
<dbReference type="EMBL" id="CP111025">
    <property type="protein sequence ID" value="WAR26136.1"/>
    <property type="molecule type" value="Genomic_DNA"/>
</dbReference>